<organism evidence="4 5">
    <name type="scientific">Cytophaga hutchinsonii (strain ATCC 33406 / DSM 1761 / CIP 103989 / NBRC 15051 / NCIMB 9469 / D465)</name>
    <dbReference type="NCBI Taxonomy" id="269798"/>
    <lineage>
        <taxon>Bacteria</taxon>
        <taxon>Pseudomonadati</taxon>
        <taxon>Bacteroidota</taxon>
        <taxon>Cytophagia</taxon>
        <taxon>Cytophagales</taxon>
        <taxon>Cytophagaceae</taxon>
        <taxon>Cytophaga</taxon>
    </lineage>
</organism>
<dbReference type="InterPro" id="IPR047589">
    <property type="entry name" value="DUF11_rpt"/>
</dbReference>
<evidence type="ECO:0000313" key="5">
    <source>
        <dbReference type="Proteomes" id="UP000001822"/>
    </source>
</evidence>
<dbReference type="EMBL" id="CP000383">
    <property type="protein sequence ID" value="ABG57733.1"/>
    <property type="molecule type" value="Genomic_DNA"/>
</dbReference>
<keyword evidence="1" id="KW-0732">Signal</keyword>
<dbReference type="KEGG" id="chu:CHU_0444"/>
<dbReference type="NCBIfam" id="TIGR01451">
    <property type="entry name" value="B_ant_repeat"/>
    <property type="match status" value="1"/>
</dbReference>
<feature type="domain" description="DUF7619" evidence="3">
    <location>
        <begin position="1150"/>
        <end position="1284"/>
    </location>
</feature>
<feature type="domain" description="Secretion system C-terminal sorting" evidence="2">
    <location>
        <begin position="1322"/>
        <end position="1393"/>
    </location>
</feature>
<proteinExistence type="predicted"/>
<dbReference type="Proteomes" id="UP000001822">
    <property type="component" value="Chromosome"/>
</dbReference>
<dbReference type="RefSeq" id="WP_011583849.1">
    <property type="nucleotide sequence ID" value="NC_008255.1"/>
</dbReference>
<accession>A0A6N4SN79</accession>
<dbReference type="NCBIfam" id="TIGR04183">
    <property type="entry name" value="Por_Secre_tail"/>
    <property type="match status" value="1"/>
</dbReference>
<name>A0A6N4SN79_CYTH3</name>
<dbReference type="Gene3D" id="2.80.10.50">
    <property type="match status" value="2"/>
</dbReference>
<dbReference type="OrthoDB" id="1491394at2"/>
<evidence type="ECO:0000259" key="3">
    <source>
        <dbReference type="Pfam" id="PF24595"/>
    </source>
</evidence>
<evidence type="ECO:0000313" key="4">
    <source>
        <dbReference type="EMBL" id="ABG57733.1"/>
    </source>
</evidence>
<dbReference type="Pfam" id="PF18962">
    <property type="entry name" value="Por_Secre_tail"/>
    <property type="match status" value="1"/>
</dbReference>
<sequence length="1394" mass="150959">MLRSFRLSIAAFVFLLCSNSIHAQVGALQTDFGKDGYLDINLVDTIYTGIFFDSKIISDSKGNTYVSGMFDQTKRLILKLNPAGKPDLSFGNKGYLTILTALQQTSFGDVLFLQVDSDENIYLLGSIDNALYAFKYNRYGQADLSFGVKGKLALPVPNAYAFSIDKNNNLYFSGGTQGYPYVVKFNRNGILDNTFGANGISNITFPSPAIGNPTVTDILIDSDGYLYMSAQYFNSASLVKLNPAGAFVNAFGTNGIVTLPYLWLSRKIAFDSEERIYILHSNTDSNTNEVYRYFTSGQPDLTFAQNGIFTISSAAHTNITLNNMCVDTNDNIVLSGIATVAPFSYECILVKINTTAMNYDPSFNSDGIMSFVYKNNIVGIGNLAVNTSGLIFAVGSPNSNDGNSYAETIIIDATGTIKGSISNQKQNPNSSDNIGRILLHGSNLYVSGAVWKNSASYPALLSVTPNGALNAGFGNNGKKIFSPNINEYYIAIENSGAIYSAGVTYNDDPALSRSSLSKTDISGNRISSFGTNGTFTYPSNGSITIPFDILFDQDSSLLVFSNYTDGTSMLITKITRSGVIDVSYGNQGTLLITTSVALTGQKAVIDNNGAIYISGKAGTSDVFTTKITNQSIDPLFGIDGFFINTLPVFYPTFPTCSAVSFDSNNNLVLACYYGSGLNGPFSVLYKLTSTGAFVPEFGASGRVNLPYNNFAVQDLIVDKNDNIFLFGTTAPDAITYAVVRTNALGTVDASYGNNGLAIIASGGFADVVYDKEKGVAYICGNNKGNIGSVRFADIRIICLQIEKANFNTITGTVFTDANASCTKQQTEPGIQTMNIVAQPGNNYSITDASGAYTINVDTGAYQYAVKQLLNPIQQQRYVNTCTDTYNISLTGSEKIVADVDFADKLNPVSCPLLYVDVQNTVRRRCYGGLTKIKYANYGTASESNVTVVVTYSEHNIPKTSMPVWQSKSNNTLTYNIGALNPGQEGFITIGDSVSCLSESILGLTQCIKVEITPVRNCIVPPMWDHSEIKIEQLCRTDSSVFFIKNIGAGDMDAPRNFNVFVNDTIIYSSSFLLESNTGLSISYPANGKSVRVSAEQHADFPFPSNPSLATQSCNATATVNPVRTALTNLPLDDRSFHIAYSCLPIIGSFDPNHKSVMPSGYGTENYINKKEKLTYTIQFQNVGTDTAFKVVIIDTLDNDLNMETLLVESSSHPFTYTLSGRGNPVLTFSFDPIVLTDSTSNLLKSQGFVSYSIYPKEDLSEGTTLSNKAYIFFDYNSPVLTNETLLTIKDAYLQDFSKGNTVSVRTKIVTANKTTAAKTITVYPNPATDQLHVKSAYLNLKSIQFISITGSIVFTEKLSGNESIIKINTLSPGIYFYTITDESGNSTQGKVVVE</sequence>
<feature type="chain" id="PRO_5026925540" evidence="1">
    <location>
        <begin position="24"/>
        <end position="1394"/>
    </location>
</feature>
<dbReference type="InterPro" id="IPR055353">
    <property type="entry name" value="DUF7619"/>
</dbReference>
<evidence type="ECO:0000256" key="1">
    <source>
        <dbReference type="SAM" id="SignalP"/>
    </source>
</evidence>
<dbReference type="InterPro" id="IPR026444">
    <property type="entry name" value="Secre_tail"/>
</dbReference>
<protein>
    <submittedName>
        <fullName evidence="4">Uncharacterized protein</fullName>
    </submittedName>
</protein>
<dbReference type="Pfam" id="PF24595">
    <property type="entry name" value="DUF7619"/>
    <property type="match status" value="1"/>
</dbReference>
<gene>
    <name evidence="4" type="ordered locus">CHU_0444</name>
</gene>
<dbReference type="NCBIfam" id="TIGR02608">
    <property type="entry name" value="delta_60_rpt"/>
    <property type="match status" value="4"/>
</dbReference>
<dbReference type="SUPFAM" id="SSF101898">
    <property type="entry name" value="NHL repeat"/>
    <property type="match status" value="1"/>
</dbReference>
<feature type="signal peptide" evidence="1">
    <location>
        <begin position="1"/>
        <end position="23"/>
    </location>
</feature>
<dbReference type="InterPro" id="IPR013431">
    <property type="entry name" value="Delta_60_rpt"/>
</dbReference>
<evidence type="ECO:0000259" key="2">
    <source>
        <dbReference type="Pfam" id="PF18962"/>
    </source>
</evidence>
<keyword evidence="5" id="KW-1185">Reference proteome</keyword>
<reference evidence="4 5" key="1">
    <citation type="journal article" date="2007" name="Appl. Environ. Microbiol.">
        <title>Genome sequence of the cellulolytic gliding bacterium Cytophaga hutchinsonii.</title>
        <authorList>
            <person name="Xie G."/>
            <person name="Bruce D.C."/>
            <person name="Challacombe J.F."/>
            <person name="Chertkov O."/>
            <person name="Detter J.C."/>
            <person name="Gilna P."/>
            <person name="Han C.S."/>
            <person name="Lucas S."/>
            <person name="Misra M."/>
            <person name="Myers G.L."/>
            <person name="Richardson P."/>
            <person name="Tapia R."/>
            <person name="Thayer N."/>
            <person name="Thompson L.S."/>
            <person name="Brettin T.S."/>
            <person name="Henrissat B."/>
            <person name="Wilson D.B."/>
            <person name="McBride M.J."/>
        </authorList>
    </citation>
    <scope>NUCLEOTIDE SEQUENCE [LARGE SCALE GENOMIC DNA]</scope>
    <source>
        <strain evidence="5">ATCC 33406 / DSM 1761 / CIP 103989 / NBRC 15051 / NCIMB 9469 / D465</strain>
    </source>
</reference>